<proteinExistence type="predicted"/>
<feature type="domain" description="N-acetyltransferase" evidence="1">
    <location>
        <begin position="13"/>
        <end position="170"/>
    </location>
</feature>
<dbReference type="InterPro" id="IPR051531">
    <property type="entry name" value="N-acetyltransferase"/>
</dbReference>
<reference evidence="2 3" key="1">
    <citation type="submission" date="2020-05" db="EMBL/GenBank/DDBJ databases">
        <title>Complete genome sequence of of a novel Thermoleptolyngbya strain isolated from hot springs of Ganzi, Sichuan China.</title>
        <authorList>
            <person name="Tang J."/>
            <person name="Daroch M."/>
            <person name="Li L."/>
            <person name="Waleron K."/>
            <person name="Waleron M."/>
            <person name="Waleron M."/>
        </authorList>
    </citation>
    <scope>NUCLEOTIDE SEQUENCE [LARGE SCALE GENOMIC DNA]</scope>
    <source>
        <strain evidence="2 3">PKUAC-SCTA183</strain>
    </source>
</reference>
<evidence type="ECO:0000259" key="1">
    <source>
        <dbReference type="PROSITE" id="PS51186"/>
    </source>
</evidence>
<organism evidence="2 3">
    <name type="scientific">Thermoleptolyngbya sichuanensis A183</name>
    <dbReference type="NCBI Taxonomy" id="2737172"/>
    <lineage>
        <taxon>Bacteria</taxon>
        <taxon>Bacillati</taxon>
        <taxon>Cyanobacteriota</taxon>
        <taxon>Cyanophyceae</taxon>
        <taxon>Oculatellales</taxon>
        <taxon>Oculatellaceae</taxon>
        <taxon>Thermoleptolyngbya</taxon>
        <taxon>Thermoleptolyngbya sichuanensis</taxon>
    </lineage>
</organism>
<dbReference type="InterPro" id="IPR016181">
    <property type="entry name" value="Acyl_CoA_acyltransferase"/>
</dbReference>
<dbReference type="PANTHER" id="PTHR43792">
    <property type="entry name" value="GNAT FAMILY, PUTATIVE (AFU_ORTHOLOGUE AFUA_3G00765)-RELATED-RELATED"/>
    <property type="match status" value="1"/>
</dbReference>
<keyword evidence="2" id="KW-0808">Transferase</keyword>
<dbReference type="SUPFAM" id="SSF55729">
    <property type="entry name" value="Acyl-CoA N-acyltransferases (Nat)"/>
    <property type="match status" value="1"/>
</dbReference>
<sequence length="174" mass="19653">MLHSTPELETQRLYLQQFQPDDLDALAALSANPDVMRYVGKGVRTRAETQIGLHRMIDHWQAHGFGMWKLVENETGAFVGRAGLIYLDSTPEIEVGYVLGCPFWGRGLATEAARASLQFGFDTLGLERIVAIARPENHASQRVMQKLGMTYEKDAFYYNCAVVYWAIAREHFSP</sequence>
<accession>A0A6M8BJD5</accession>
<evidence type="ECO:0000313" key="2">
    <source>
        <dbReference type="EMBL" id="QKD84250.1"/>
    </source>
</evidence>
<gene>
    <name evidence="2" type="ORF">HPC62_20560</name>
</gene>
<dbReference type="Pfam" id="PF13302">
    <property type="entry name" value="Acetyltransf_3"/>
    <property type="match status" value="1"/>
</dbReference>
<dbReference type="Gene3D" id="3.40.630.30">
    <property type="match status" value="1"/>
</dbReference>
<keyword evidence="3" id="KW-1185">Reference proteome</keyword>
<evidence type="ECO:0000313" key="3">
    <source>
        <dbReference type="Proteomes" id="UP000505210"/>
    </source>
</evidence>
<name>A0A6M8BJD5_9CYAN</name>
<dbReference type="Proteomes" id="UP000505210">
    <property type="component" value="Chromosome"/>
</dbReference>
<dbReference type="EMBL" id="CP053661">
    <property type="protein sequence ID" value="QKD84250.1"/>
    <property type="molecule type" value="Genomic_DNA"/>
</dbReference>
<dbReference type="PANTHER" id="PTHR43792:SF1">
    <property type="entry name" value="N-ACETYLTRANSFERASE DOMAIN-CONTAINING PROTEIN"/>
    <property type="match status" value="1"/>
</dbReference>
<dbReference type="InterPro" id="IPR000182">
    <property type="entry name" value="GNAT_dom"/>
</dbReference>
<dbReference type="AlphaFoldDB" id="A0A6M8BJD5"/>
<protein>
    <submittedName>
        <fullName evidence="2">GNAT family N-acetyltransferase</fullName>
    </submittedName>
</protein>
<dbReference type="GO" id="GO:0016747">
    <property type="term" value="F:acyltransferase activity, transferring groups other than amino-acyl groups"/>
    <property type="evidence" value="ECO:0007669"/>
    <property type="project" value="InterPro"/>
</dbReference>
<dbReference type="PROSITE" id="PS51186">
    <property type="entry name" value="GNAT"/>
    <property type="match status" value="1"/>
</dbReference>
<dbReference type="RefSeq" id="WP_172358296.1">
    <property type="nucleotide sequence ID" value="NZ_CP053661.1"/>
</dbReference>
<dbReference type="KEGG" id="theu:HPC62_20560"/>